<evidence type="ECO:0000313" key="3">
    <source>
        <dbReference type="Proteomes" id="UP000325636"/>
    </source>
</evidence>
<proteinExistence type="predicted"/>
<name>A0A5J5LSF6_MICAE</name>
<dbReference type="RefSeq" id="WP_150976072.1">
    <property type="nucleotide sequence ID" value="NZ_SRLN01000012.1"/>
</dbReference>
<sequence>MVSFSKLLIAGTVLLSGGLSPLVMAAEVASAQTTIAQTDTRTQAQQLFNEGMQLFQQGTAESYQQAIIKEETALPLWRKLGDKVQEAFINLALGKWMVQQGVRSQSLPSPRKLVIGARDNKSFFY</sequence>
<evidence type="ECO:0000256" key="1">
    <source>
        <dbReference type="SAM" id="SignalP"/>
    </source>
</evidence>
<organism evidence="2 3">
    <name type="scientific">Microcystis aeruginosa EAWAG127a</name>
    <dbReference type="NCBI Taxonomy" id="2529855"/>
    <lineage>
        <taxon>Bacteria</taxon>
        <taxon>Bacillati</taxon>
        <taxon>Cyanobacteriota</taxon>
        <taxon>Cyanophyceae</taxon>
        <taxon>Oscillatoriophycideae</taxon>
        <taxon>Chroococcales</taxon>
        <taxon>Microcystaceae</taxon>
        <taxon>Microcystis</taxon>
    </lineage>
</organism>
<dbReference type="Proteomes" id="UP000325636">
    <property type="component" value="Unassembled WGS sequence"/>
</dbReference>
<accession>A0A5J5LSF6</accession>
<evidence type="ECO:0000313" key="2">
    <source>
        <dbReference type="EMBL" id="KAB0240624.1"/>
    </source>
</evidence>
<protein>
    <submittedName>
        <fullName evidence="2">Uncharacterized protein</fullName>
    </submittedName>
</protein>
<comment type="caution">
    <text evidence="2">The sequence shown here is derived from an EMBL/GenBank/DDBJ whole genome shotgun (WGS) entry which is preliminary data.</text>
</comment>
<dbReference type="AlphaFoldDB" id="A0A5J5LSF6"/>
<feature type="signal peptide" evidence="1">
    <location>
        <begin position="1"/>
        <end position="25"/>
    </location>
</feature>
<feature type="chain" id="PRO_5023931449" evidence="1">
    <location>
        <begin position="26"/>
        <end position="125"/>
    </location>
</feature>
<dbReference type="EMBL" id="SRLN01000012">
    <property type="protein sequence ID" value="KAB0240624.1"/>
    <property type="molecule type" value="Genomic_DNA"/>
</dbReference>
<keyword evidence="1" id="KW-0732">Signal</keyword>
<gene>
    <name evidence="2" type="ORF">EZJ55_08585</name>
</gene>
<reference evidence="3" key="1">
    <citation type="submission" date="2019-04" db="EMBL/GenBank/DDBJ databases">
        <title>Microviridin 1777: A Toxic Chymotrypsin Inhibitor Discovered by a Metabologenomic Approach.</title>
        <authorList>
            <person name="Sieber S."/>
            <person name="Grendelmeier S.M."/>
            <person name="Harris L.A."/>
            <person name="Mitchell D.A."/>
            <person name="Gademann K."/>
        </authorList>
    </citation>
    <scope>NUCLEOTIDE SEQUENCE [LARGE SCALE GENOMIC DNA]</scope>
    <source>
        <strain evidence="3">EAWAG127a</strain>
    </source>
</reference>